<name>A0A8J8N8T0_HALGN</name>
<protein>
    <submittedName>
        <fullName evidence="1">Uncharacterized protein</fullName>
    </submittedName>
</protein>
<dbReference type="EMBL" id="RRYP01039964">
    <property type="protein sequence ID" value="TNV67656.1"/>
    <property type="molecule type" value="Genomic_DNA"/>
</dbReference>
<sequence length="157" mass="18921">MIPSRLQVCVITAGSRLFKYRCEILIILMVSEFKRKFYDLWARLDCVNSIQMYYRTYMRQGNVESPLYLYLVRLFSNCWAFGRTLCTFEDERLFKLGRMQRPEPSFPVFMPRNPRQMLVHVSICVFGEFESIRIEVGRKWDNQSIQRRISLEKSTQY</sequence>
<comment type="caution">
    <text evidence="1">The sequence shown here is derived from an EMBL/GenBank/DDBJ whole genome shotgun (WGS) entry which is preliminary data.</text>
</comment>
<evidence type="ECO:0000313" key="1">
    <source>
        <dbReference type="EMBL" id="TNV67656.1"/>
    </source>
</evidence>
<evidence type="ECO:0000313" key="2">
    <source>
        <dbReference type="Proteomes" id="UP000785679"/>
    </source>
</evidence>
<reference evidence="1" key="1">
    <citation type="submission" date="2019-06" db="EMBL/GenBank/DDBJ databases">
        <authorList>
            <person name="Zheng W."/>
        </authorList>
    </citation>
    <scope>NUCLEOTIDE SEQUENCE</scope>
    <source>
        <strain evidence="1">QDHG01</strain>
    </source>
</reference>
<keyword evidence="2" id="KW-1185">Reference proteome</keyword>
<accession>A0A8J8N8T0</accession>
<dbReference type="Proteomes" id="UP000785679">
    <property type="component" value="Unassembled WGS sequence"/>
</dbReference>
<proteinExistence type="predicted"/>
<organism evidence="1 2">
    <name type="scientific">Halteria grandinella</name>
    <dbReference type="NCBI Taxonomy" id="5974"/>
    <lineage>
        <taxon>Eukaryota</taxon>
        <taxon>Sar</taxon>
        <taxon>Alveolata</taxon>
        <taxon>Ciliophora</taxon>
        <taxon>Intramacronucleata</taxon>
        <taxon>Spirotrichea</taxon>
        <taxon>Stichotrichia</taxon>
        <taxon>Sporadotrichida</taxon>
        <taxon>Halteriidae</taxon>
        <taxon>Halteria</taxon>
    </lineage>
</organism>
<gene>
    <name evidence="1" type="ORF">FGO68_gene16519</name>
</gene>
<dbReference type="AlphaFoldDB" id="A0A8J8N8T0"/>